<dbReference type="GO" id="GO:0003723">
    <property type="term" value="F:RNA binding"/>
    <property type="evidence" value="ECO:0007669"/>
    <property type="project" value="UniProtKB-UniRule"/>
</dbReference>
<dbReference type="InterPro" id="IPR003954">
    <property type="entry name" value="RRM_euk-type"/>
</dbReference>
<dbReference type="InterPro" id="IPR001841">
    <property type="entry name" value="Znf_RING"/>
</dbReference>
<organism evidence="13 14">
    <name type="scientific">Plasmodium gonderi</name>
    <dbReference type="NCBI Taxonomy" id="77519"/>
    <lineage>
        <taxon>Eukaryota</taxon>
        <taxon>Sar</taxon>
        <taxon>Alveolata</taxon>
        <taxon>Apicomplexa</taxon>
        <taxon>Aconoidasida</taxon>
        <taxon>Haemosporida</taxon>
        <taxon>Plasmodiidae</taxon>
        <taxon>Plasmodium</taxon>
        <taxon>Plasmodium (Plasmodium)</taxon>
    </lineage>
</organism>
<dbReference type="FunFam" id="3.30.70.330:FF:000416">
    <property type="entry name" value="CCR4-NOT transcription complex subunit 4, putative"/>
    <property type="match status" value="1"/>
</dbReference>
<evidence type="ECO:0000256" key="2">
    <source>
        <dbReference type="ARBA" id="ARBA00022723"/>
    </source>
</evidence>
<feature type="region of interest" description="Disordered" evidence="10">
    <location>
        <begin position="711"/>
        <end position="735"/>
    </location>
</feature>
<dbReference type="InterPro" id="IPR034261">
    <property type="entry name" value="CNOT4_RRM"/>
</dbReference>
<dbReference type="InterPro" id="IPR035979">
    <property type="entry name" value="RBD_domain_sf"/>
</dbReference>
<feature type="region of interest" description="Disordered" evidence="10">
    <location>
        <begin position="756"/>
        <end position="1030"/>
    </location>
</feature>
<dbReference type="InterPro" id="IPR012677">
    <property type="entry name" value="Nucleotide-bd_a/b_plait_sf"/>
</dbReference>
<dbReference type="CDD" id="cd12438">
    <property type="entry name" value="RRM_CNOT4"/>
    <property type="match status" value="1"/>
</dbReference>
<keyword evidence="7" id="KW-0539">Nucleus</keyword>
<evidence type="ECO:0000256" key="5">
    <source>
        <dbReference type="ARBA" id="ARBA00022884"/>
    </source>
</evidence>
<dbReference type="SMART" id="SM00361">
    <property type="entry name" value="RRM_1"/>
    <property type="match status" value="1"/>
</dbReference>
<feature type="compositionally biased region" description="Polar residues" evidence="10">
    <location>
        <begin position="638"/>
        <end position="649"/>
    </location>
</feature>
<evidence type="ECO:0000313" key="13">
    <source>
        <dbReference type="EMBL" id="GAW83728.1"/>
    </source>
</evidence>
<keyword evidence="2" id="KW-0479">Metal-binding</keyword>
<feature type="compositionally biased region" description="Basic and acidic residues" evidence="10">
    <location>
        <begin position="1102"/>
        <end position="1136"/>
    </location>
</feature>
<dbReference type="Gene3D" id="3.30.40.10">
    <property type="entry name" value="Zinc/RING finger domain, C3HC4 (zinc finger)"/>
    <property type="match status" value="1"/>
</dbReference>
<dbReference type="EMBL" id="BDQF01000015">
    <property type="protein sequence ID" value="GAW83728.1"/>
    <property type="molecule type" value="Genomic_DNA"/>
</dbReference>
<feature type="compositionally biased region" description="Basic and acidic residues" evidence="10">
    <location>
        <begin position="650"/>
        <end position="662"/>
    </location>
</feature>
<feature type="domain" description="RRM" evidence="12">
    <location>
        <begin position="443"/>
        <end position="528"/>
    </location>
</feature>
<comment type="subcellular location">
    <subcellularLocation>
        <location evidence="1">Nucleus</location>
    </subcellularLocation>
</comment>
<evidence type="ECO:0008006" key="15">
    <source>
        <dbReference type="Google" id="ProtNLM"/>
    </source>
</evidence>
<dbReference type="PROSITE" id="PS50089">
    <property type="entry name" value="ZF_RING_2"/>
    <property type="match status" value="1"/>
</dbReference>
<dbReference type="Proteomes" id="UP000195521">
    <property type="component" value="Unassembled WGS sequence"/>
</dbReference>
<feature type="region of interest" description="Disordered" evidence="10">
    <location>
        <begin position="1052"/>
        <end position="1250"/>
    </location>
</feature>
<feature type="compositionally biased region" description="Polar residues" evidence="10">
    <location>
        <begin position="831"/>
        <end position="846"/>
    </location>
</feature>
<comment type="caution">
    <text evidence="13">The sequence shown here is derived from an EMBL/GenBank/DDBJ whole genome shotgun (WGS) entry which is preliminary data.</text>
</comment>
<dbReference type="PROSITE" id="PS50102">
    <property type="entry name" value="RRM"/>
    <property type="match status" value="1"/>
</dbReference>
<evidence type="ECO:0000256" key="6">
    <source>
        <dbReference type="ARBA" id="ARBA00023054"/>
    </source>
</evidence>
<keyword evidence="5 9" id="KW-0694">RNA-binding</keyword>
<feature type="compositionally biased region" description="Basic and acidic residues" evidence="10">
    <location>
        <begin position="1439"/>
        <end position="1449"/>
    </location>
</feature>
<dbReference type="PANTHER" id="PTHR12603">
    <property type="entry name" value="CCR4-NOT TRANSCRIPTION COMPLEX RELATED"/>
    <property type="match status" value="1"/>
</dbReference>
<dbReference type="GeneID" id="39750474"/>
<evidence type="ECO:0000256" key="10">
    <source>
        <dbReference type="SAM" id="MobiDB-lite"/>
    </source>
</evidence>
<evidence type="ECO:0000259" key="11">
    <source>
        <dbReference type="PROSITE" id="PS50089"/>
    </source>
</evidence>
<feature type="compositionally biased region" description="Low complexity" evidence="10">
    <location>
        <begin position="214"/>
        <end position="251"/>
    </location>
</feature>
<feature type="compositionally biased region" description="Low complexity" evidence="10">
    <location>
        <begin position="96"/>
        <end position="124"/>
    </location>
</feature>
<proteinExistence type="predicted"/>
<evidence type="ECO:0000256" key="8">
    <source>
        <dbReference type="PROSITE-ProRule" id="PRU00175"/>
    </source>
</evidence>
<evidence type="ECO:0000256" key="1">
    <source>
        <dbReference type="ARBA" id="ARBA00004123"/>
    </source>
</evidence>
<feature type="compositionally biased region" description="Low complexity" evidence="10">
    <location>
        <begin position="345"/>
        <end position="356"/>
    </location>
</feature>
<feature type="region of interest" description="Disordered" evidence="10">
    <location>
        <begin position="1275"/>
        <end position="1310"/>
    </location>
</feature>
<keyword evidence="3 8" id="KW-0863">Zinc-finger</keyword>
<name>A0A1Y1JQE1_PLAGO</name>
<feature type="compositionally biased region" description="Polar residues" evidence="10">
    <location>
        <begin position="30"/>
        <end position="54"/>
    </location>
</feature>
<feature type="compositionally biased region" description="Low complexity" evidence="10">
    <location>
        <begin position="847"/>
        <end position="860"/>
    </location>
</feature>
<feature type="compositionally biased region" description="Low complexity" evidence="10">
    <location>
        <begin position="55"/>
        <end position="74"/>
    </location>
</feature>
<feature type="region of interest" description="Disordered" evidence="10">
    <location>
        <begin position="634"/>
        <end position="662"/>
    </location>
</feature>
<evidence type="ECO:0000256" key="9">
    <source>
        <dbReference type="PROSITE-ProRule" id="PRU00176"/>
    </source>
</evidence>
<feature type="domain" description="RING-type" evidence="11">
    <location>
        <begin position="274"/>
        <end position="317"/>
    </location>
</feature>
<dbReference type="GO" id="GO:0004842">
    <property type="term" value="F:ubiquitin-protein transferase activity"/>
    <property type="evidence" value="ECO:0007669"/>
    <property type="project" value="InterPro"/>
</dbReference>
<dbReference type="OMA" id="NIYNIHE"/>
<dbReference type="PANTHER" id="PTHR12603:SF0">
    <property type="entry name" value="CCR4-NOT TRANSCRIPTION COMPLEX SUBUNIT 4"/>
    <property type="match status" value="1"/>
</dbReference>
<feature type="compositionally biased region" description="Basic and acidic residues" evidence="10">
    <location>
        <begin position="75"/>
        <end position="95"/>
    </location>
</feature>
<feature type="compositionally biased region" description="Basic and acidic residues" evidence="10">
    <location>
        <begin position="130"/>
        <end position="158"/>
    </location>
</feature>
<dbReference type="GO" id="GO:0008270">
    <property type="term" value="F:zinc ion binding"/>
    <property type="evidence" value="ECO:0007669"/>
    <property type="project" value="UniProtKB-KW"/>
</dbReference>
<feature type="compositionally biased region" description="Low complexity" evidence="10">
    <location>
        <begin position="872"/>
        <end position="881"/>
    </location>
</feature>
<feature type="compositionally biased region" description="Basic and acidic residues" evidence="10">
    <location>
        <begin position="1392"/>
        <end position="1432"/>
    </location>
</feature>
<dbReference type="FunFam" id="3.30.40.10:FF:000006">
    <property type="entry name" value="CCR4-NOT transcription complex subunit 4"/>
    <property type="match status" value="1"/>
</dbReference>
<dbReference type="GO" id="GO:0016567">
    <property type="term" value="P:protein ubiquitination"/>
    <property type="evidence" value="ECO:0007669"/>
    <property type="project" value="TreeGrafter"/>
</dbReference>
<feature type="compositionally biased region" description="Basic and acidic residues" evidence="10">
    <location>
        <begin position="1151"/>
        <end position="1218"/>
    </location>
</feature>
<dbReference type="SUPFAM" id="SSF54928">
    <property type="entry name" value="RNA-binding domain, RBD"/>
    <property type="match status" value="1"/>
</dbReference>
<evidence type="ECO:0000256" key="4">
    <source>
        <dbReference type="ARBA" id="ARBA00022833"/>
    </source>
</evidence>
<dbReference type="InterPro" id="IPR039780">
    <property type="entry name" value="Mot2"/>
</dbReference>
<accession>A0A1Y1JQE1</accession>
<feature type="compositionally biased region" description="Basic and acidic residues" evidence="10">
    <location>
        <begin position="925"/>
        <end position="976"/>
    </location>
</feature>
<feature type="compositionally biased region" description="Basic and acidic residues" evidence="10">
    <location>
        <begin position="1001"/>
        <end position="1030"/>
    </location>
</feature>
<feature type="compositionally biased region" description="Basic and acidic residues" evidence="10">
    <location>
        <begin position="861"/>
        <end position="871"/>
    </location>
</feature>
<reference evidence="14" key="1">
    <citation type="submission" date="2017-04" db="EMBL/GenBank/DDBJ databases">
        <title>Plasmodium gonderi genome.</title>
        <authorList>
            <person name="Arisue N."/>
            <person name="Honma H."/>
            <person name="Kawai S."/>
            <person name="Tougan T."/>
            <person name="Tanabe K."/>
            <person name="Horii T."/>
        </authorList>
    </citation>
    <scope>NUCLEOTIDE SEQUENCE [LARGE SCALE GENOMIC DNA]</scope>
    <source>
        <strain evidence="14">ATCC 30045</strain>
    </source>
</reference>
<dbReference type="InterPro" id="IPR013083">
    <property type="entry name" value="Znf_RING/FYVE/PHD"/>
</dbReference>
<feature type="compositionally biased region" description="Low complexity" evidence="10">
    <location>
        <begin position="1086"/>
        <end position="1101"/>
    </location>
</feature>
<evidence type="ECO:0000259" key="12">
    <source>
        <dbReference type="PROSITE" id="PS50102"/>
    </source>
</evidence>
<dbReference type="GO" id="GO:0005634">
    <property type="term" value="C:nucleus"/>
    <property type="evidence" value="ECO:0007669"/>
    <property type="project" value="UniProtKB-SubCell"/>
</dbReference>
<keyword evidence="14" id="KW-1185">Reference proteome</keyword>
<gene>
    <name evidence="13" type="ORF">PGO_145260</name>
</gene>
<keyword evidence="6" id="KW-0175">Coiled coil</keyword>
<sequence length="1714" mass="194401">MRKGGSTDNRLLRRTFSRSYYYKNGEQTEEASNSSRKINGIPESSASGNGSTSGKNVTTNRKHNTTTSKKNTTTSKKDTTTSKKDTTTSKKDTTTSKKNSTTSKKNSTTSKKNTSTSKKNTMTSASESDAENKLKHLDGKIKEEVQVKEREEGDRDGEGIELFYAEEEGGENKNNKTSKMEKNAKEKTKENFSSQEKEMTIKSEDASTKPSVENNCNNTNRSSANNNNNNSNNSNNNSNNNNNNNNNNNGSNGVGIGGNKHKEGEIQDKNNILCPLCVEVLDETDRNFFPCDCGYQICLWCLYYIRDHMCNKCPACRRSYDEKNFIYNRETHEKLLKKQKNQHKGGNSKTDGNNNNSNNNCTSGTNGACCGAICASTNISCGVNCIMNNMTNNNRQYNNFHNVNSTTAIFRRPEFYKNANIYSIHEYDNLFEIIRGIRVVQRNLVFVIGITSAYAKKNLLKKNEYFGKYGQILNIIVNKSQAYNPHYNGPSFSAYITYSNEKEAINAIYFIDGMILDNKTLKASFGTTKYCAAFLKNMPCTNEDCFYLHALGNAVDSFSKDDIHGPKHIYHDLLYFYFKKLPDRKNDSNNNSYDCSGNIVIKTARKSEDTSAAGVMGVATSITSTPMGIGTPGGGVVNISTTTRPISTTNDKEITDSKKKNDIREEPTNCKKQNSLFSSIQRDTKSNEWKIKNLETAKEIMNKGSDELRTDAKSVKDVKEGITNKTSKDSLPGEEKNKWTLESKFVNLIKNNARAASTSLEDLEEEGEEEEEEEEEGEAQEEEGGEEEEEDEEEKTNTNTKSKKKKKKQKCEESFLSNYQGKVEEEEDHTNIISTQKAKNYRNSVQNSSISKNENINNSSKDNDKDKERYMNKNISKNNSNELEENSYDVDAMSENYPLITDVRFDKDKKKKMKKKAEKKKANEKKKAEEVQADNKKKPIEEVHTKNEKSVAQISKKDSSILQEEHLRDKEGEKETKKQKKKISSSISSGVDNKQIQPEDQVDKPSDGSPKQEEGKSFNNPNEKKQIGEEEVVEVKNKYAKMKFKIGSFFNDLFDTGRKRAPRGGEGGNDTSNAEKKEEKNIPTVTATPNGAATSNATGTAKNEELKNKGEEKNNTAKYSVSKDDDSVNDWKKGDAYVDGDDVPLKQKKVQRYEPKQEQGREKEEMKLKEQDKGREETGRRKNEQNSLKRDMEKEVGEVRTQKVRVHDRSHFPADKADAVIGGDSVRVDATETPRVGSDGGTAKPVGLDAVNANPFESDAVIASPAESEAVMASPIKEVQDDMTKSAKINTQEKGEGKSGYSEKENEGEKLKKHCQEILKNLKRNPDMPLSEGIEKYIANKRTTTKEILHFDELHHIVNNYISERPINMEKKMMKGEKNINKGGDNNSYSLKENKEKNKNNGESDRSNHNNNDIIKDAEIEKKKKDTSKPNEEIQNSEKTQRGLTDEKNQMVSGKEKKKKDIFNIRNMYQREMEGDIMSLIREMMMHRMKSKSKRNKSGSICETSGKIEMGHVDRISQMEDIIEKNALFDDLEIFLKNLCVAKGKAIQNNHNDKDAVYLIEGDERRTNDYLMYTNDEHIFLKSHKGIMEFIFKKDEKRNMKEMNYLHENTFDIYKELILSKNSDLLTANDILFDKMFNEEINFVQQLCKENYLNASGNKAPCRNSKIETTFYEQTNNLNKKCKKKNHTTLPNLWVNFNHSFHANEVNEKVNLSA</sequence>
<evidence type="ECO:0000313" key="14">
    <source>
        <dbReference type="Proteomes" id="UP000195521"/>
    </source>
</evidence>
<feature type="compositionally biased region" description="Basic and acidic residues" evidence="10">
    <location>
        <begin position="170"/>
        <end position="207"/>
    </location>
</feature>
<dbReference type="OrthoDB" id="1923159at2759"/>
<dbReference type="InterPro" id="IPR039515">
    <property type="entry name" value="NOT4_mRING-HC-C4C4"/>
</dbReference>
<evidence type="ECO:0000256" key="7">
    <source>
        <dbReference type="ARBA" id="ARBA00023242"/>
    </source>
</evidence>
<feature type="compositionally biased region" description="Basic residues" evidence="10">
    <location>
        <begin position="909"/>
        <end position="924"/>
    </location>
</feature>
<dbReference type="Gene3D" id="3.30.70.330">
    <property type="match status" value="1"/>
</dbReference>
<keyword evidence="4" id="KW-0862">Zinc</keyword>
<feature type="region of interest" description="Disordered" evidence="10">
    <location>
        <begin position="1377"/>
        <end position="1459"/>
    </location>
</feature>
<dbReference type="RefSeq" id="XP_028546317.1">
    <property type="nucleotide sequence ID" value="XM_028690516.1"/>
</dbReference>
<dbReference type="SUPFAM" id="SSF57850">
    <property type="entry name" value="RING/U-box"/>
    <property type="match status" value="1"/>
</dbReference>
<dbReference type="Pfam" id="PF14570">
    <property type="entry name" value="zf-RING_4"/>
    <property type="match status" value="1"/>
</dbReference>
<feature type="region of interest" description="Disordered" evidence="10">
    <location>
        <begin position="337"/>
        <end position="356"/>
    </location>
</feature>
<protein>
    <recommendedName>
        <fullName evidence="15">CCR4-NOT transcription complex subunit 4</fullName>
    </recommendedName>
</protein>
<evidence type="ECO:0000256" key="3">
    <source>
        <dbReference type="ARBA" id="ARBA00022771"/>
    </source>
</evidence>
<feature type="compositionally biased region" description="Basic and acidic residues" evidence="10">
    <location>
        <begin position="1278"/>
        <end position="1310"/>
    </location>
</feature>
<dbReference type="GO" id="GO:0030014">
    <property type="term" value="C:CCR4-NOT complex"/>
    <property type="evidence" value="ECO:0007669"/>
    <property type="project" value="InterPro"/>
</dbReference>
<dbReference type="InterPro" id="IPR000504">
    <property type="entry name" value="RRM_dom"/>
</dbReference>
<feature type="region of interest" description="Disordered" evidence="10">
    <location>
        <begin position="1"/>
        <end position="262"/>
    </location>
</feature>
<dbReference type="CDD" id="cd16618">
    <property type="entry name" value="mRING-HC-C4C4_CNOT4"/>
    <property type="match status" value="1"/>
</dbReference>
<feature type="compositionally biased region" description="Acidic residues" evidence="10">
    <location>
        <begin position="761"/>
        <end position="794"/>
    </location>
</feature>